<feature type="domain" description="F-box associated beta-propeller type 1" evidence="1">
    <location>
        <begin position="160"/>
        <end position="439"/>
    </location>
</feature>
<reference evidence="2" key="1">
    <citation type="journal article" date="2019" name="Sci. Rep.">
        <title>Draft genome of Tanacetum cinerariifolium, the natural source of mosquito coil.</title>
        <authorList>
            <person name="Yamashiro T."/>
            <person name="Shiraishi A."/>
            <person name="Satake H."/>
            <person name="Nakayama K."/>
        </authorList>
    </citation>
    <scope>NUCLEOTIDE SEQUENCE</scope>
</reference>
<sequence length="461" mass="51824">MLSVTTCTSAPRIMKTLVKCYFGVVEKDLVSKYSLSPRQVSILSCIRASHAQDVLFTIPIDGLGQRMNHRQFCSVLCYRLLVPMFFEGVKFMHNLVCDILVDICFKVGIMVRKEASIGFLSEDGKDLRPADLLLFNWLQDYVAMWYLGSVNSFTFPDAKSLYSLDINEPYLKSNKEDVEIMITGKELAFPLVQPPIMWEEVLGSCNGLVLAKDVDDKVFIMNPTTREVMEVPFSPFALPVHESFVMYGFGYNSSSEDYQVITISFWDTDNEHNPDCTDMFVNSYSLRENSWRKMRDSPYDHAVGHLTSGVLVNENLHWLTSVRPGYSSTIAAFSLVNEEFSEIELPDSINNDNAVFNELAVVGGKLGVFGTRLGNDLWVMEKYGVCESWIKVSIHGVEIDPVKPICSIEGSDRDIVLGDEDGIVVYNIDDRRCRNVRIVEGPNGFAIGGTYVESLEAPNSS</sequence>
<proteinExistence type="predicted"/>
<protein>
    <recommendedName>
        <fullName evidence="1">F-box associated beta-propeller type 1 domain-containing protein</fullName>
    </recommendedName>
</protein>
<dbReference type="PANTHER" id="PTHR48462:SF1">
    <property type="entry name" value="PROTEIN, PUTATIVE-RELATED"/>
    <property type="match status" value="1"/>
</dbReference>
<dbReference type="PANTHER" id="PTHR48462">
    <property type="entry name" value="PROTEIN, PUTATIVE-RELATED"/>
    <property type="match status" value="1"/>
</dbReference>
<evidence type="ECO:0000259" key="1">
    <source>
        <dbReference type="Pfam" id="PF07734"/>
    </source>
</evidence>
<dbReference type="EMBL" id="BKCJ010001662">
    <property type="protein sequence ID" value="GEU43098.1"/>
    <property type="molecule type" value="Genomic_DNA"/>
</dbReference>
<dbReference type="InterPro" id="IPR006527">
    <property type="entry name" value="F-box-assoc_dom_typ1"/>
</dbReference>
<dbReference type="InterPro" id="IPR017451">
    <property type="entry name" value="F-box-assoc_interact_dom"/>
</dbReference>
<organism evidence="2">
    <name type="scientific">Tanacetum cinerariifolium</name>
    <name type="common">Dalmatian daisy</name>
    <name type="synonym">Chrysanthemum cinerariifolium</name>
    <dbReference type="NCBI Taxonomy" id="118510"/>
    <lineage>
        <taxon>Eukaryota</taxon>
        <taxon>Viridiplantae</taxon>
        <taxon>Streptophyta</taxon>
        <taxon>Embryophyta</taxon>
        <taxon>Tracheophyta</taxon>
        <taxon>Spermatophyta</taxon>
        <taxon>Magnoliopsida</taxon>
        <taxon>eudicotyledons</taxon>
        <taxon>Gunneridae</taxon>
        <taxon>Pentapetalae</taxon>
        <taxon>asterids</taxon>
        <taxon>campanulids</taxon>
        <taxon>Asterales</taxon>
        <taxon>Asteraceae</taxon>
        <taxon>Asteroideae</taxon>
        <taxon>Anthemideae</taxon>
        <taxon>Anthemidinae</taxon>
        <taxon>Tanacetum</taxon>
    </lineage>
</organism>
<comment type="caution">
    <text evidence="2">The sequence shown here is derived from an EMBL/GenBank/DDBJ whole genome shotgun (WGS) entry which is preliminary data.</text>
</comment>
<name>A0A6L2K0Z5_TANCI</name>
<evidence type="ECO:0000313" key="2">
    <source>
        <dbReference type="EMBL" id="GEU43098.1"/>
    </source>
</evidence>
<dbReference type="Pfam" id="PF07734">
    <property type="entry name" value="FBA_1"/>
    <property type="match status" value="1"/>
</dbReference>
<accession>A0A6L2K0Z5</accession>
<dbReference type="NCBIfam" id="TIGR01640">
    <property type="entry name" value="F_box_assoc_1"/>
    <property type="match status" value="1"/>
</dbReference>
<dbReference type="AlphaFoldDB" id="A0A6L2K0Z5"/>
<gene>
    <name evidence="2" type="ORF">Tci_015076</name>
</gene>